<evidence type="ECO:0000313" key="3">
    <source>
        <dbReference type="Proteomes" id="UP000186670"/>
    </source>
</evidence>
<dbReference type="InterPro" id="IPR026898">
    <property type="entry name" value="PrsW"/>
</dbReference>
<dbReference type="EMBL" id="MEZZ01000025">
    <property type="protein sequence ID" value="OGD68631.1"/>
    <property type="molecule type" value="Genomic_DNA"/>
</dbReference>
<evidence type="ECO:0008006" key="4">
    <source>
        <dbReference type="Google" id="ProtNLM"/>
    </source>
</evidence>
<dbReference type="GO" id="GO:0008233">
    <property type="term" value="F:peptidase activity"/>
    <property type="evidence" value="ECO:0007669"/>
    <property type="project" value="InterPro"/>
</dbReference>
<evidence type="ECO:0000313" key="2">
    <source>
        <dbReference type="EMBL" id="OGD68631.1"/>
    </source>
</evidence>
<feature type="transmembrane region" description="Helical" evidence="1">
    <location>
        <begin position="104"/>
        <end position="124"/>
    </location>
</feature>
<keyword evidence="1" id="KW-0472">Membrane</keyword>
<reference evidence="2 3" key="1">
    <citation type="journal article" date="2016" name="Nat. Commun.">
        <title>Thousands of microbial genomes shed light on interconnected biogeochemical processes in an aquifer system.</title>
        <authorList>
            <person name="Anantharaman K."/>
            <person name="Brown C.T."/>
            <person name="Hug L.A."/>
            <person name="Sharon I."/>
            <person name="Castelle C.J."/>
            <person name="Probst A.J."/>
            <person name="Thomas B.C."/>
            <person name="Singh A."/>
            <person name="Wilkins M.J."/>
            <person name="Karaoz U."/>
            <person name="Brodie E.L."/>
            <person name="Williams K.H."/>
            <person name="Hubbard S.S."/>
            <person name="Banfield J.F."/>
        </authorList>
    </citation>
    <scope>NUCLEOTIDE SEQUENCE [LARGE SCALE GENOMIC DNA]</scope>
</reference>
<feature type="transmembrane region" description="Helical" evidence="1">
    <location>
        <begin position="67"/>
        <end position="92"/>
    </location>
</feature>
<dbReference type="PANTHER" id="PTHR36844:SF1">
    <property type="entry name" value="PROTEASE PRSW"/>
    <property type="match status" value="1"/>
</dbReference>
<keyword evidence="1" id="KW-0812">Transmembrane</keyword>
<comment type="caution">
    <text evidence="2">The sequence shown here is derived from an EMBL/GenBank/DDBJ whole genome shotgun (WGS) entry which is preliminary data.</text>
</comment>
<proteinExistence type="predicted"/>
<protein>
    <recommendedName>
        <fullName evidence="4">Protease PrsW</fullName>
    </recommendedName>
</protein>
<organism evidence="2 3">
    <name type="scientific">Candidatus Campbellbacteria bacterium RIFCSPHIGHO2_01_FULL_34_10</name>
    <dbReference type="NCBI Taxonomy" id="1797577"/>
    <lineage>
        <taxon>Bacteria</taxon>
        <taxon>Candidatus Campbelliibacteriota</taxon>
    </lineage>
</organism>
<dbReference type="AlphaFoldDB" id="A0A1F5EMK3"/>
<dbReference type="PANTHER" id="PTHR36844">
    <property type="entry name" value="PROTEASE PRSW"/>
    <property type="match status" value="1"/>
</dbReference>
<feature type="transmembrane region" description="Helical" evidence="1">
    <location>
        <begin position="6"/>
        <end position="22"/>
    </location>
</feature>
<accession>A0A1F5EMK3</accession>
<keyword evidence="1" id="KW-1133">Transmembrane helix</keyword>
<feature type="transmembrane region" description="Helical" evidence="1">
    <location>
        <begin position="201"/>
        <end position="220"/>
    </location>
</feature>
<sequence length="239" mass="26956">MQTLLAFSLGILPTIIWLGFWLGEDKKNPEPKPFIFLAFWAGMVSVLVAQLAGDKIMELFFQEKEAITLFVLLLLAGSEEIIKYLFAGFSVLRKSVNDEPIDAVIYMITVALGFSAMENTLYLWDIAGSDQLYKTIVVGNMRFIGATVLHTASSSIIGIMLALTFYKPKIIKFIASIFGLILAIALHTSFNFLIINDVEGNIFKVFMFIWIVILVLLLFFEKIKQIQAKQKLSNNKKKK</sequence>
<gene>
    <name evidence="2" type="ORF">A2811_02560</name>
</gene>
<evidence type="ECO:0000256" key="1">
    <source>
        <dbReference type="SAM" id="Phobius"/>
    </source>
</evidence>
<feature type="transmembrane region" description="Helical" evidence="1">
    <location>
        <begin position="173"/>
        <end position="195"/>
    </location>
</feature>
<feature type="transmembrane region" description="Helical" evidence="1">
    <location>
        <begin position="34"/>
        <end position="52"/>
    </location>
</feature>
<dbReference type="Pfam" id="PF13367">
    <property type="entry name" value="PrsW-protease"/>
    <property type="match status" value="1"/>
</dbReference>
<name>A0A1F5EMK3_9BACT</name>
<dbReference type="Proteomes" id="UP000186670">
    <property type="component" value="Unassembled WGS sequence"/>
</dbReference>
<feature type="transmembrane region" description="Helical" evidence="1">
    <location>
        <begin position="144"/>
        <end position="166"/>
    </location>
</feature>